<evidence type="ECO:0000313" key="3">
    <source>
        <dbReference type="Proteomes" id="UP000324222"/>
    </source>
</evidence>
<accession>A0A5B7I754</accession>
<evidence type="ECO:0000313" key="2">
    <source>
        <dbReference type="EMBL" id="MPC79572.1"/>
    </source>
</evidence>
<organism evidence="2 3">
    <name type="scientific">Portunus trituberculatus</name>
    <name type="common">Swimming crab</name>
    <name type="synonym">Neptunus trituberculatus</name>
    <dbReference type="NCBI Taxonomy" id="210409"/>
    <lineage>
        <taxon>Eukaryota</taxon>
        <taxon>Metazoa</taxon>
        <taxon>Ecdysozoa</taxon>
        <taxon>Arthropoda</taxon>
        <taxon>Crustacea</taxon>
        <taxon>Multicrustacea</taxon>
        <taxon>Malacostraca</taxon>
        <taxon>Eumalacostraca</taxon>
        <taxon>Eucarida</taxon>
        <taxon>Decapoda</taxon>
        <taxon>Pleocyemata</taxon>
        <taxon>Brachyura</taxon>
        <taxon>Eubrachyura</taxon>
        <taxon>Portunoidea</taxon>
        <taxon>Portunidae</taxon>
        <taxon>Portuninae</taxon>
        <taxon>Portunus</taxon>
    </lineage>
</organism>
<name>A0A5B7I754_PORTR</name>
<keyword evidence="3" id="KW-1185">Reference proteome</keyword>
<reference evidence="2 3" key="1">
    <citation type="submission" date="2019-05" db="EMBL/GenBank/DDBJ databases">
        <title>Another draft genome of Portunus trituberculatus and its Hox gene families provides insights of decapod evolution.</title>
        <authorList>
            <person name="Jeong J.-H."/>
            <person name="Song I."/>
            <person name="Kim S."/>
            <person name="Choi T."/>
            <person name="Kim D."/>
            <person name="Ryu S."/>
            <person name="Kim W."/>
        </authorList>
    </citation>
    <scope>NUCLEOTIDE SEQUENCE [LARGE SCALE GENOMIC DNA]</scope>
    <source>
        <tissue evidence="2">Muscle</tissue>
    </source>
</reference>
<dbReference type="AlphaFoldDB" id="A0A5B7I754"/>
<feature type="compositionally biased region" description="Polar residues" evidence="1">
    <location>
        <begin position="50"/>
        <end position="62"/>
    </location>
</feature>
<proteinExistence type="predicted"/>
<feature type="region of interest" description="Disordered" evidence="1">
    <location>
        <begin position="47"/>
        <end position="69"/>
    </location>
</feature>
<protein>
    <submittedName>
        <fullName evidence="2">Uncharacterized protein</fullName>
    </submittedName>
</protein>
<comment type="caution">
    <text evidence="2">The sequence shown here is derived from an EMBL/GenBank/DDBJ whole genome shotgun (WGS) entry which is preliminary data.</text>
</comment>
<evidence type="ECO:0000256" key="1">
    <source>
        <dbReference type="SAM" id="MobiDB-lite"/>
    </source>
</evidence>
<gene>
    <name evidence="2" type="ORF">E2C01_074104</name>
</gene>
<dbReference type="Proteomes" id="UP000324222">
    <property type="component" value="Unassembled WGS sequence"/>
</dbReference>
<sequence length="69" mass="7864">MNMKTPPGTEEIKKKKKTGENVLRSFVSWMTRNEEGEETDWFLPLIFPSDGSSPLDHNSTTGDRLARHS</sequence>
<dbReference type="EMBL" id="VSRR010051484">
    <property type="protein sequence ID" value="MPC79572.1"/>
    <property type="molecule type" value="Genomic_DNA"/>
</dbReference>